<evidence type="ECO:0000313" key="8">
    <source>
        <dbReference type="EMBL" id="RDW69743.1"/>
    </source>
</evidence>
<sequence>MKAPTIHTPAAPLEASYQPTTKIAELPATAPISEILEILDRDGGLILTDLVSTADLSSIATETKPHYDNKPKHTVAIIPQQTVLLGGLVGKSPTAAKICEHRVLKALRDAILVDRFDIRNEDVTSEALTVEPLLSVSLTFNIGPGAPRQRLHRDDQIWGTKHARPFVLHQQEQLACLVAACDVRRENGATMFVPGSHRWDDEREPRLDEICFAEMKPGSALLFLASAYHGGGHNAVPDFVRTVHGFFFCRGTLRTEENQFLAIPRSVAMGMSEEMLSLLGYKKPQTTLGVVESVDPMSDLQGFLVKANA</sequence>
<dbReference type="STRING" id="1849047.A0A3D8R6S7"/>
<evidence type="ECO:0000256" key="3">
    <source>
        <dbReference type="ARBA" id="ARBA00011738"/>
    </source>
</evidence>
<evidence type="ECO:0008006" key="10">
    <source>
        <dbReference type="Google" id="ProtNLM"/>
    </source>
</evidence>
<name>A0A3D8R6S7_9HELO</name>
<evidence type="ECO:0000256" key="2">
    <source>
        <dbReference type="ARBA" id="ARBA00005830"/>
    </source>
</evidence>
<dbReference type="GO" id="GO:0046872">
    <property type="term" value="F:metal ion binding"/>
    <property type="evidence" value="ECO:0007669"/>
    <property type="project" value="UniProtKB-KW"/>
</dbReference>
<organism evidence="8 9">
    <name type="scientific">Coleophoma cylindrospora</name>
    <dbReference type="NCBI Taxonomy" id="1849047"/>
    <lineage>
        <taxon>Eukaryota</taxon>
        <taxon>Fungi</taxon>
        <taxon>Dikarya</taxon>
        <taxon>Ascomycota</taxon>
        <taxon>Pezizomycotina</taxon>
        <taxon>Leotiomycetes</taxon>
        <taxon>Helotiales</taxon>
        <taxon>Dermateaceae</taxon>
        <taxon>Coleophoma</taxon>
    </lineage>
</organism>
<keyword evidence="5" id="KW-0223">Dioxygenase</keyword>
<keyword evidence="7" id="KW-0408">Iron</keyword>
<comment type="cofactor">
    <cofactor evidence="1">
        <name>Fe cation</name>
        <dbReference type="ChEBI" id="CHEBI:24875"/>
    </cofactor>
</comment>
<dbReference type="PANTHER" id="PTHR20883:SF45">
    <property type="entry name" value="PHYTANOYL-COA DIOXYGENASE FAMILY PROTEIN"/>
    <property type="match status" value="1"/>
</dbReference>
<dbReference type="SUPFAM" id="SSF51197">
    <property type="entry name" value="Clavaminate synthase-like"/>
    <property type="match status" value="1"/>
</dbReference>
<dbReference type="Gene3D" id="2.60.120.620">
    <property type="entry name" value="q2cbj1_9rhob like domain"/>
    <property type="match status" value="1"/>
</dbReference>
<keyword evidence="9" id="KW-1185">Reference proteome</keyword>
<evidence type="ECO:0000256" key="1">
    <source>
        <dbReference type="ARBA" id="ARBA00001962"/>
    </source>
</evidence>
<gene>
    <name evidence="8" type="ORF">BP6252_08763</name>
</gene>
<evidence type="ECO:0000256" key="6">
    <source>
        <dbReference type="ARBA" id="ARBA00023002"/>
    </source>
</evidence>
<dbReference type="EMBL" id="PDLM01000009">
    <property type="protein sequence ID" value="RDW69743.1"/>
    <property type="molecule type" value="Genomic_DNA"/>
</dbReference>
<keyword evidence="6" id="KW-0560">Oxidoreductase</keyword>
<dbReference type="Pfam" id="PF05721">
    <property type="entry name" value="PhyH"/>
    <property type="match status" value="1"/>
</dbReference>
<accession>A0A3D8R6S7</accession>
<protein>
    <recommendedName>
        <fullName evidence="10">Phytanoyl-CoA dioxygenase</fullName>
    </recommendedName>
</protein>
<comment type="caution">
    <text evidence="8">The sequence shown here is derived from an EMBL/GenBank/DDBJ whole genome shotgun (WGS) entry which is preliminary data.</text>
</comment>
<evidence type="ECO:0000256" key="7">
    <source>
        <dbReference type="ARBA" id="ARBA00023004"/>
    </source>
</evidence>
<evidence type="ECO:0000256" key="4">
    <source>
        <dbReference type="ARBA" id="ARBA00022723"/>
    </source>
</evidence>
<comment type="subunit">
    <text evidence="3">Homodimer.</text>
</comment>
<dbReference type="PANTHER" id="PTHR20883">
    <property type="entry name" value="PHYTANOYL-COA DIOXYGENASE DOMAIN CONTAINING 1"/>
    <property type="match status" value="1"/>
</dbReference>
<dbReference type="InterPro" id="IPR008775">
    <property type="entry name" value="Phytyl_CoA_dOase-like"/>
</dbReference>
<comment type="similarity">
    <text evidence="2">Belongs to the PhyH family.</text>
</comment>
<dbReference type="OrthoDB" id="445007at2759"/>
<keyword evidence="4" id="KW-0479">Metal-binding</keyword>
<reference evidence="8 9" key="1">
    <citation type="journal article" date="2018" name="IMA Fungus">
        <title>IMA Genome-F 9: Draft genome sequence of Annulohypoxylon stygium, Aspergillus mulundensis, Berkeleyomyces basicola (syn. Thielaviopsis basicola), Ceratocystis smalleyi, two Cercospora beticola strains, Coleophoma cylindrospora, Fusarium fracticaudum, Phialophora cf. hyalina, and Morchella septimelata.</title>
        <authorList>
            <person name="Wingfield B.D."/>
            <person name="Bills G.F."/>
            <person name="Dong Y."/>
            <person name="Huang W."/>
            <person name="Nel W.J."/>
            <person name="Swalarsk-Parry B.S."/>
            <person name="Vaghefi N."/>
            <person name="Wilken P.M."/>
            <person name="An Z."/>
            <person name="de Beer Z.W."/>
            <person name="De Vos L."/>
            <person name="Chen L."/>
            <person name="Duong T.A."/>
            <person name="Gao Y."/>
            <person name="Hammerbacher A."/>
            <person name="Kikkert J.R."/>
            <person name="Li Y."/>
            <person name="Li H."/>
            <person name="Li K."/>
            <person name="Li Q."/>
            <person name="Liu X."/>
            <person name="Ma X."/>
            <person name="Naidoo K."/>
            <person name="Pethybridge S.J."/>
            <person name="Sun J."/>
            <person name="Steenkamp E.T."/>
            <person name="van der Nest M.A."/>
            <person name="van Wyk S."/>
            <person name="Wingfield M.J."/>
            <person name="Xiong C."/>
            <person name="Yue Q."/>
            <person name="Zhang X."/>
        </authorList>
    </citation>
    <scope>NUCLEOTIDE SEQUENCE [LARGE SCALE GENOMIC DNA]</scope>
    <source>
        <strain evidence="8 9">BP6252</strain>
    </source>
</reference>
<evidence type="ECO:0000256" key="5">
    <source>
        <dbReference type="ARBA" id="ARBA00022964"/>
    </source>
</evidence>
<proteinExistence type="inferred from homology"/>
<evidence type="ECO:0000313" key="9">
    <source>
        <dbReference type="Proteomes" id="UP000256645"/>
    </source>
</evidence>
<dbReference type="AlphaFoldDB" id="A0A3D8R6S7"/>
<dbReference type="Proteomes" id="UP000256645">
    <property type="component" value="Unassembled WGS sequence"/>
</dbReference>
<dbReference type="GO" id="GO:0051213">
    <property type="term" value="F:dioxygenase activity"/>
    <property type="evidence" value="ECO:0007669"/>
    <property type="project" value="UniProtKB-KW"/>
</dbReference>